<comment type="caution">
    <text evidence="1">The sequence shown here is derived from an EMBL/GenBank/DDBJ whole genome shotgun (WGS) entry which is preliminary data.</text>
</comment>
<name>A0A7Y1S3K4_9BACT</name>
<keyword evidence="2" id="KW-1185">Reference proteome</keyword>
<dbReference type="Proteomes" id="UP000537825">
    <property type="component" value="Unassembled WGS sequence"/>
</dbReference>
<dbReference type="PROSITE" id="PS51257">
    <property type="entry name" value="PROKAR_LIPOPROTEIN"/>
    <property type="match status" value="1"/>
</dbReference>
<proteinExistence type="predicted"/>
<dbReference type="AlphaFoldDB" id="A0A7Y1S3K4"/>
<organism evidence="1 2">
    <name type="scientific">Corallococcus exiguus</name>
    <dbReference type="NCBI Taxonomy" id="83462"/>
    <lineage>
        <taxon>Bacteria</taxon>
        <taxon>Pseudomonadati</taxon>
        <taxon>Myxococcota</taxon>
        <taxon>Myxococcia</taxon>
        <taxon>Myxococcales</taxon>
        <taxon>Cystobacterineae</taxon>
        <taxon>Myxococcaceae</taxon>
        <taxon>Corallococcus</taxon>
    </lineage>
</organism>
<reference evidence="1 2" key="1">
    <citation type="submission" date="2020-01" db="EMBL/GenBank/DDBJ databases">
        <title>The draft genome sequence of Corallococcus exiguus DSM 14696.</title>
        <authorList>
            <person name="Zhang X."/>
            <person name="Zhu H."/>
        </authorList>
    </citation>
    <scope>NUCLEOTIDE SEQUENCE [LARGE SCALE GENOMIC DNA]</scope>
    <source>
        <strain evidence="1 2">DSM 14696</strain>
    </source>
</reference>
<dbReference type="RefSeq" id="WP_126933250.1">
    <property type="nucleotide sequence ID" value="NZ_CBCSLE010000038.1"/>
</dbReference>
<evidence type="ECO:0008006" key="3">
    <source>
        <dbReference type="Google" id="ProtNLM"/>
    </source>
</evidence>
<dbReference type="EMBL" id="JAAAPK010000005">
    <property type="protein sequence ID" value="NBC42763.1"/>
    <property type="molecule type" value="Genomic_DNA"/>
</dbReference>
<sequence>MNLRPICLSVLVGAFAFLGCSGPTYLHGKALEQNEYRGYGEYLPERDREVLAQAAAVKDAAAVIFLQETLPEGIEMTSHMLQVKDGYSHQLLGKLAFSQGRVDSKQDLIAHVRKVAQAAGGDAAVGLFLLTPANDYTQAQAVEAVILKLDPRVRAKLRPDEATVKGSSAAPGIEQL</sequence>
<gene>
    <name evidence="1" type="ORF">GTZ93_23460</name>
</gene>
<accession>A0A7Y1S3K4</accession>
<evidence type="ECO:0000313" key="2">
    <source>
        <dbReference type="Proteomes" id="UP000537825"/>
    </source>
</evidence>
<evidence type="ECO:0000313" key="1">
    <source>
        <dbReference type="EMBL" id="NBC42763.1"/>
    </source>
</evidence>
<protein>
    <recommendedName>
        <fullName evidence="3">Lipoprotein</fullName>
    </recommendedName>
</protein>